<name>A0A956NDA6_UNCEI</name>
<dbReference type="GO" id="GO:0004449">
    <property type="term" value="F:isocitrate dehydrogenase (NAD+) activity"/>
    <property type="evidence" value="ECO:0007669"/>
    <property type="project" value="TreeGrafter"/>
</dbReference>
<accession>A0A956NDA6</accession>
<dbReference type="SUPFAM" id="SSF53659">
    <property type="entry name" value="Isocitrate/Isopropylmalate dehydrogenase-like"/>
    <property type="match status" value="1"/>
</dbReference>
<dbReference type="GO" id="GO:0000287">
    <property type="term" value="F:magnesium ion binding"/>
    <property type="evidence" value="ECO:0007669"/>
    <property type="project" value="InterPro"/>
</dbReference>
<evidence type="ECO:0000256" key="2">
    <source>
        <dbReference type="ARBA" id="ARBA00023002"/>
    </source>
</evidence>
<dbReference type="GO" id="GO:0006102">
    <property type="term" value="P:isocitrate metabolic process"/>
    <property type="evidence" value="ECO:0007669"/>
    <property type="project" value="TreeGrafter"/>
</dbReference>
<protein>
    <submittedName>
        <fullName evidence="4">Isocitrate/isopropylmalate dehydrogenase family protein</fullName>
    </submittedName>
</protein>
<evidence type="ECO:0000313" key="5">
    <source>
        <dbReference type="Proteomes" id="UP000739538"/>
    </source>
</evidence>
<dbReference type="PANTHER" id="PTHR11835">
    <property type="entry name" value="DECARBOXYLATING DEHYDROGENASES-ISOCITRATE, ISOPROPYLMALATE, TARTRATE"/>
    <property type="match status" value="1"/>
</dbReference>
<dbReference type="Gene3D" id="3.40.718.10">
    <property type="entry name" value="Isopropylmalate Dehydrogenase"/>
    <property type="match status" value="1"/>
</dbReference>
<dbReference type="GO" id="GO:0006099">
    <property type="term" value="P:tricarboxylic acid cycle"/>
    <property type="evidence" value="ECO:0007669"/>
    <property type="project" value="TreeGrafter"/>
</dbReference>
<dbReference type="Pfam" id="PF00180">
    <property type="entry name" value="Iso_dh"/>
    <property type="match status" value="1"/>
</dbReference>
<dbReference type="GO" id="GO:0051287">
    <property type="term" value="F:NAD binding"/>
    <property type="evidence" value="ECO:0007669"/>
    <property type="project" value="InterPro"/>
</dbReference>
<keyword evidence="2" id="KW-0560">Oxidoreductase</keyword>
<gene>
    <name evidence="4" type="ORF">KDA27_13925</name>
</gene>
<dbReference type="InterPro" id="IPR024084">
    <property type="entry name" value="IsoPropMal-DH-like_dom"/>
</dbReference>
<reference evidence="4" key="2">
    <citation type="journal article" date="2021" name="Microbiome">
        <title>Successional dynamics and alternative stable states in a saline activated sludge microbial community over 9 years.</title>
        <authorList>
            <person name="Wang Y."/>
            <person name="Ye J."/>
            <person name="Ju F."/>
            <person name="Liu L."/>
            <person name="Boyd J.A."/>
            <person name="Deng Y."/>
            <person name="Parks D.H."/>
            <person name="Jiang X."/>
            <person name="Yin X."/>
            <person name="Woodcroft B.J."/>
            <person name="Tyson G.W."/>
            <person name="Hugenholtz P."/>
            <person name="Polz M.F."/>
            <person name="Zhang T."/>
        </authorList>
    </citation>
    <scope>NUCLEOTIDE SEQUENCE</scope>
    <source>
        <strain evidence="4">HKST-UBA02</strain>
    </source>
</reference>
<dbReference type="Proteomes" id="UP000739538">
    <property type="component" value="Unassembled WGS sequence"/>
</dbReference>
<comment type="caution">
    <text evidence="4">The sequence shown here is derived from an EMBL/GenBank/DDBJ whole genome shotgun (WGS) entry which is preliminary data.</text>
</comment>
<comment type="similarity">
    <text evidence="1">Belongs to the isocitrate and isopropylmalate dehydrogenases family.</text>
</comment>
<evidence type="ECO:0000256" key="1">
    <source>
        <dbReference type="ARBA" id="ARBA00007769"/>
    </source>
</evidence>
<feature type="domain" description="Isopropylmalate dehydrogenase-like" evidence="3">
    <location>
        <begin position="5"/>
        <end position="390"/>
    </location>
</feature>
<dbReference type="InterPro" id="IPR019818">
    <property type="entry name" value="IsoCit/isopropylmalate_DH_CS"/>
</dbReference>
<dbReference type="PANTHER" id="PTHR11835:SF34">
    <property type="entry name" value="ISOCITRATE DEHYDROGENASE [NAD] SUBUNIT ALPHA, MITOCHONDRIAL"/>
    <property type="match status" value="1"/>
</dbReference>
<dbReference type="AlphaFoldDB" id="A0A956NDA6"/>
<reference evidence="4" key="1">
    <citation type="submission" date="2020-04" db="EMBL/GenBank/DDBJ databases">
        <authorList>
            <person name="Zhang T."/>
        </authorList>
    </citation>
    <scope>NUCLEOTIDE SEQUENCE</scope>
    <source>
        <strain evidence="4">HKST-UBA02</strain>
    </source>
</reference>
<dbReference type="SMART" id="SM01329">
    <property type="entry name" value="Iso_dh"/>
    <property type="match status" value="1"/>
</dbReference>
<organism evidence="4 5">
    <name type="scientific">Eiseniibacteriota bacterium</name>
    <dbReference type="NCBI Taxonomy" id="2212470"/>
    <lineage>
        <taxon>Bacteria</taxon>
        <taxon>Candidatus Eiseniibacteriota</taxon>
    </lineage>
</organism>
<sequence length="394" mass="42884">MANYKVVSMPGDGIGKVVLPEAIRVLDAVGFDADYIHADIGWEFWCTEGNALPERTVDLLAEHKLGLFGAITSKPKAKATAELDPSLRDKGHVYFSPIVGMRQRFQLDVCLRPCRSFPGNPLNFIRRTVDGGFEEPKVDAVIFRQNTEGLYCGIEWTNPPAGVRDGLALHPKYKAFADVPPEELAMSVRLFTRKACERILRASFAYAKKHGYPGVTVCEKPNVLRETSGMMETVAAEVQKDYPELKLWSTNIDAQMMWLTKNPEDYGVLVAGNLFGDIISDAFAGLVGGLGFACSGNIGDDVAVFEPTHGSAPKYEQLDPPIVNPIAMILSGAMLLDHVDEGAKADRIRGAVAAVVAEGKVRTYDMLKLPGGPEVFQRGAASTRELTDAILANL</sequence>
<evidence type="ECO:0000313" key="4">
    <source>
        <dbReference type="EMBL" id="MCA9756898.1"/>
    </source>
</evidence>
<evidence type="ECO:0000259" key="3">
    <source>
        <dbReference type="SMART" id="SM01329"/>
    </source>
</evidence>
<dbReference type="PROSITE" id="PS00470">
    <property type="entry name" value="IDH_IMDH"/>
    <property type="match status" value="1"/>
</dbReference>
<proteinExistence type="inferred from homology"/>
<dbReference type="EMBL" id="JAGQHS010000071">
    <property type="protein sequence ID" value="MCA9756898.1"/>
    <property type="molecule type" value="Genomic_DNA"/>
</dbReference>